<sequence length="84" mass="9650">MAKKAKKAAKKAFEKVVEVLKPPAPKPEVPKESMMIKRLEELHMLREDAAVIWKEIQDKDLTDEDLTELIRQHNFGNLLGKVSQ</sequence>
<protein>
    <submittedName>
        <fullName evidence="1">Uncharacterized protein</fullName>
    </submittedName>
</protein>
<dbReference type="AlphaFoldDB" id="A0A7K4MRC1"/>
<gene>
    <name evidence="1" type="ORF">HX837_08055</name>
</gene>
<reference evidence="1 2" key="1">
    <citation type="journal article" date="2019" name="Environ. Microbiol.">
        <title>Genomics insights into ecotype formation of ammonia-oxidizing archaea in the deep ocean.</title>
        <authorList>
            <person name="Wang Y."/>
            <person name="Huang J.M."/>
            <person name="Cui G.J."/>
            <person name="Nunoura T."/>
            <person name="Takaki Y."/>
            <person name="Li W.L."/>
            <person name="Li J."/>
            <person name="Gao Z.M."/>
            <person name="Takai K."/>
            <person name="Zhang A.Q."/>
            <person name="Stepanauskas R."/>
        </authorList>
    </citation>
    <scope>NUCLEOTIDE SEQUENCE [LARGE SCALE GENOMIC DNA]</scope>
    <source>
        <strain evidence="1 2">L15b</strain>
    </source>
</reference>
<name>A0A7K4MRC1_9ARCH</name>
<evidence type="ECO:0000313" key="2">
    <source>
        <dbReference type="Proteomes" id="UP000523105"/>
    </source>
</evidence>
<organism evidence="1 2">
    <name type="scientific">Marine Group I thaumarchaeote</name>
    <dbReference type="NCBI Taxonomy" id="2511932"/>
    <lineage>
        <taxon>Archaea</taxon>
        <taxon>Nitrososphaerota</taxon>
        <taxon>Marine Group I</taxon>
    </lineage>
</organism>
<proteinExistence type="predicted"/>
<dbReference type="Proteomes" id="UP000523105">
    <property type="component" value="Unassembled WGS sequence"/>
</dbReference>
<evidence type="ECO:0000313" key="1">
    <source>
        <dbReference type="EMBL" id="NWJ44133.1"/>
    </source>
</evidence>
<accession>A0A7K4MRC1</accession>
<dbReference type="EMBL" id="JACASV010000120">
    <property type="protein sequence ID" value="NWJ44133.1"/>
    <property type="molecule type" value="Genomic_DNA"/>
</dbReference>
<comment type="caution">
    <text evidence="1">The sequence shown here is derived from an EMBL/GenBank/DDBJ whole genome shotgun (WGS) entry which is preliminary data.</text>
</comment>